<dbReference type="EMBL" id="QRVK01000003">
    <property type="protein sequence ID" value="RGS43963.1"/>
    <property type="molecule type" value="Genomic_DNA"/>
</dbReference>
<feature type="transmembrane region" description="Helical" evidence="1">
    <location>
        <begin position="200"/>
        <end position="219"/>
    </location>
</feature>
<comment type="caution">
    <text evidence="2">The sequence shown here is derived from an EMBL/GenBank/DDBJ whole genome shotgun (WGS) entry which is preliminary data.</text>
</comment>
<dbReference type="AlphaFoldDB" id="A0A412IV92"/>
<protein>
    <recommendedName>
        <fullName evidence="4">ABC-2 family transporter protein</fullName>
    </recommendedName>
</protein>
<feature type="transmembrane region" description="Helical" evidence="1">
    <location>
        <begin position="64"/>
        <end position="83"/>
    </location>
</feature>
<feature type="transmembrane region" description="Helical" evidence="1">
    <location>
        <begin position="15"/>
        <end position="38"/>
    </location>
</feature>
<keyword evidence="1" id="KW-0812">Transmembrane</keyword>
<evidence type="ECO:0008006" key="4">
    <source>
        <dbReference type="Google" id="ProtNLM"/>
    </source>
</evidence>
<name>A0A412IV92_9FIRM</name>
<feature type="transmembrane region" description="Helical" evidence="1">
    <location>
        <begin position="170"/>
        <end position="191"/>
    </location>
</feature>
<evidence type="ECO:0000256" key="1">
    <source>
        <dbReference type="SAM" id="Phobius"/>
    </source>
</evidence>
<accession>A0A412IV92</accession>
<feature type="transmembrane region" description="Helical" evidence="1">
    <location>
        <begin position="239"/>
        <end position="260"/>
    </location>
</feature>
<sequence length="265" mass="29145">MFARELKKVIERWQFWGTVIFMVAAVIVNQLITCAQWWGKAVTYMRGAYNYTAINNVRSNITQLIFSDFLPILACLLAADILYEERNCGLSNVIFTRESKKKNIICKAATAASVAFVVVTVTLLVSLAISLVTFDARGHAGVNAIYITLLPPEPDREFGSLYAYHPYINVIVYILIRGGLAALYALFAFALSTAFGANRYVILISAFVYNILWSGVTALADSDVIGTDIMSMNPYGSGWSIVIFAVVTLLISACMIGVGCRKDCL</sequence>
<evidence type="ECO:0000313" key="2">
    <source>
        <dbReference type="EMBL" id="RGS43963.1"/>
    </source>
</evidence>
<keyword evidence="1" id="KW-0472">Membrane</keyword>
<organism evidence="2 3">
    <name type="scientific">Coprococcus eutactus</name>
    <dbReference type="NCBI Taxonomy" id="33043"/>
    <lineage>
        <taxon>Bacteria</taxon>
        <taxon>Bacillati</taxon>
        <taxon>Bacillota</taxon>
        <taxon>Clostridia</taxon>
        <taxon>Lachnospirales</taxon>
        <taxon>Lachnospiraceae</taxon>
        <taxon>Coprococcus</taxon>
    </lineage>
</organism>
<proteinExistence type="predicted"/>
<evidence type="ECO:0000313" key="3">
    <source>
        <dbReference type="Proteomes" id="UP000283295"/>
    </source>
</evidence>
<reference evidence="2 3" key="1">
    <citation type="submission" date="2018-08" db="EMBL/GenBank/DDBJ databases">
        <title>A genome reference for cultivated species of the human gut microbiota.</title>
        <authorList>
            <person name="Zou Y."/>
            <person name="Xue W."/>
            <person name="Luo G."/>
        </authorList>
    </citation>
    <scope>NUCLEOTIDE SEQUENCE [LARGE SCALE GENOMIC DNA]</scope>
    <source>
        <strain evidence="2 3">AF22-21</strain>
    </source>
</reference>
<dbReference type="Proteomes" id="UP000283295">
    <property type="component" value="Unassembled WGS sequence"/>
</dbReference>
<gene>
    <name evidence="2" type="ORF">DWX94_02580</name>
</gene>
<feature type="transmembrane region" description="Helical" evidence="1">
    <location>
        <begin position="104"/>
        <end position="129"/>
    </location>
</feature>
<keyword evidence="1" id="KW-1133">Transmembrane helix</keyword>